<dbReference type="PROSITE" id="PS00518">
    <property type="entry name" value="ZF_RING_1"/>
    <property type="match status" value="1"/>
</dbReference>
<keyword evidence="2" id="KW-0812">Transmembrane</keyword>
<comment type="subcellular location">
    <subcellularLocation>
        <location evidence="1">Membrane</location>
    </subcellularLocation>
</comment>
<gene>
    <name evidence="11" type="ORF">ACAT0790_LOCUS61679</name>
</gene>
<evidence type="ECO:0000256" key="6">
    <source>
        <dbReference type="ARBA" id="ARBA00022989"/>
    </source>
</evidence>
<dbReference type="InterPro" id="IPR013083">
    <property type="entry name" value="Znf_RING/FYVE/PHD"/>
</dbReference>
<dbReference type="SUPFAM" id="SSF57850">
    <property type="entry name" value="RING/U-box"/>
    <property type="match status" value="1"/>
</dbReference>
<evidence type="ECO:0000256" key="9">
    <source>
        <dbReference type="SAM" id="MobiDB-lite"/>
    </source>
</evidence>
<proteinExistence type="predicted"/>
<name>A0A7S1WT14_ALECA</name>
<dbReference type="InterPro" id="IPR001841">
    <property type="entry name" value="Znf_RING"/>
</dbReference>
<dbReference type="AlphaFoldDB" id="A0A7S1WT14"/>
<feature type="compositionally biased region" description="Polar residues" evidence="9">
    <location>
        <begin position="24"/>
        <end position="33"/>
    </location>
</feature>
<feature type="region of interest" description="Disordered" evidence="9">
    <location>
        <begin position="141"/>
        <end position="162"/>
    </location>
</feature>
<feature type="domain" description="RING-type" evidence="10">
    <location>
        <begin position="92"/>
        <end position="134"/>
    </location>
</feature>
<keyword evidence="6" id="KW-1133">Transmembrane helix</keyword>
<keyword evidence="5" id="KW-0862">Zinc</keyword>
<evidence type="ECO:0000313" key="11">
    <source>
        <dbReference type="EMBL" id="CAD9184905.1"/>
    </source>
</evidence>
<dbReference type="PANTHER" id="PTHR46539">
    <property type="entry name" value="E3 UBIQUITIN-PROTEIN LIGASE ATL42"/>
    <property type="match status" value="1"/>
</dbReference>
<evidence type="ECO:0000259" key="10">
    <source>
        <dbReference type="PROSITE" id="PS50089"/>
    </source>
</evidence>
<accession>A0A7S1WT14</accession>
<dbReference type="EMBL" id="HBGE01103503">
    <property type="protein sequence ID" value="CAD9184905.1"/>
    <property type="molecule type" value="Transcribed_RNA"/>
</dbReference>
<evidence type="ECO:0000256" key="2">
    <source>
        <dbReference type="ARBA" id="ARBA00022692"/>
    </source>
</evidence>
<dbReference type="SMART" id="SM00184">
    <property type="entry name" value="RING"/>
    <property type="match status" value="1"/>
</dbReference>
<dbReference type="Gene3D" id="3.30.40.10">
    <property type="entry name" value="Zinc/RING finger domain, C3HC4 (zinc finger)"/>
    <property type="match status" value="1"/>
</dbReference>
<dbReference type="InterPro" id="IPR017907">
    <property type="entry name" value="Znf_RING_CS"/>
</dbReference>
<evidence type="ECO:0000256" key="4">
    <source>
        <dbReference type="ARBA" id="ARBA00022771"/>
    </source>
</evidence>
<evidence type="ECO:0000256" key="8">
    <source>
        <dbReference type="PROSITE-ProRule" id="PRU00175"/>
    </source>
</evidence>
<evidence type="ECO:0000256" key="5">
    <source>
        <dbReference type="ARBA" id="ARBA00022833"/>
    </source>
</evidence>
<dbReference type="Pfam" id="PF13639">
    <property type="entry name" value="zf-RING_2"/>
    <property type="match status" value="1"/>
</dbReference>
<evidence type="ECO:0000256" key="3">
    <source>
        <dbReference type="ARBA" id="ARBA00022723"/>
    </source>
</evidence>
<evidence type="ECO:0000256" key="7">
    <source>
        <dbReference type="ARBA" id="ARBA00023136"/>
    </source>
</evidence>
<reference evidence="11" key="1">
    <citation type="submission" date="2021-01" db="EMBL/GenBank/DDBJ databases">
        <authorList>
            <person name="Corre E."/>
            <person name="Pelletier E."/>
            <person name="Niang G."/>
            <person name="Scheremetjew M."/>
            <person name="Finn R."/>
            <person name="Kale V."/>
            <person name="Holt S."/>
            <person name="Cochrane G."/>
            <person name="Meng A."/>
            <person name="Brown T."/>
            <person name="Cohen L."/>
        </authorList>
    </citation>
    <scope>NUCLEOTIDE SEQUENCE</scope>
    <source>
        <strain evidence="11">OF101</strain>
    </source>
</reference>
<sequence length="194" mass="21221">MGSCYAAQKRTESEEPPASRASSGGQTTAQPLTQTSTAAASLRLLQYRELTPEDFELLSQLDERVPRKGGVPQSLVDLLPQVRASDCGARDCAVCLCALRPDAIVRRLPCTHAFCPKCIDSWLTEYKGECPVCRLPVDYPPTSEPSTRGSSISTDGDSDPESIEWVDAQVPRRRSTDVCVTRCEGIGKRLAYRL</sequence>
<evidence type="ECO:0000256" key="1">
    <source>
        <dbReference type="ARBA" id="ARBA00004370"/>
    </source>
</evidence>
<dbReference type="PANTHER" id="PTHR46539:SF1">
    <property type="entry name" value="E3 UBIQUITIN-PROTEIN LIGASE ATL42"/>
    <property type="match status" value="1"/>
</dbReference>
<keyword evidence="3" id="KW-0479">Metal-binding</keyword>
<dbReference type="GO" id="GO:0008270">
    <property type="term" value="F:zinc ion binding"/>
    <property type="evidence" value="ECO:0007669"/>
    <property type="project" value="UniProtKB-KW"/>
</dbReference>
<keyword evidence="4 8" id="KW-0863">Zinc-finger</keyword>
<organism evidence="11">
    <name type="scientific">Alexandrium catenella</name>
    <name type="common">Red tide dinoflagellate</name>
    <name type="synonym">Gonyaulax catenella</name>
    <dbReference type="NCBI Taxonomy" id="2925"/>
    <lineage>
        <taxon>Eukaryota</taxon>
        <taxon>Sar</taxon>
        <taxon>Alveolata</taxon>
        <taxon>Dinophyceae</taxon>
        <taxon>Gonyaulacales</taxon>
        <taxon>Pyrocystaceae</taxon>
        <taxon>Alexandrium</taxon>
    </lineage>
</organism>
<dbReference type="GO" id="GO:0016020">
    <property type="term" value="C:membrane"/>
    <property type="evidence" value="ECO:0007669"/>
    <property type="project" value="UniProtKB-SubCell"/>
</dbReference>
<dbReference type="PROSITE" id="PS50089">
    <property type="entry name" value="ZF_RING_2"/>
    <property type="match status" value="1"/>
</dbReference>
<protein>
    <recommendedName>
        <fullName evidence="10">RING-type domain-containing protein</fullName>
    </recommendedName>
</protein>
<feature type="compositionally biased region" description="Polar residues" evidence="9">
    <location>
        <begin position="144"/>
        <end position="155"/>
    </location>
</feature>
<feature type="region of interest" description="Disordered" evidence="9">
    <location>
        <begin position="1"/>
        <end position="33"/>
    </location>
</feature>
<keyword evidence="7" id="KW-0472">Membrane</keyword>